<protein>
    <submittedName>
        <fullName evidence="1">Uncharacterized protein</fullName>
    </submittedName>
</protein>
<gene>
    <name evidence="1" type="ORF">SAMN03080594_102625</name>
</gene>
<reference evidence="2" key="1">
    <citation type="submission" date="2016-11" db="EMBL/GenBank/DDBJ databases">
        <authorList>
            <person name="Varghese N."/>
            <person name="Submissions S."/>
        </authorList>
    </citation>
    <scope>NUCLEOTIDE SEQUENCE [LARGE SCALE GENOMIC DNA]</scope>
    <source>
        <strain evidence="2">DSM 17539</strain>
    </source>
</reference>
<keyword evidence="2" id="KW-1185">Reference proteome</keyword>
<name>A0A1M4YYB1_9FLAO</name>
<evidence type="ECO:0000313" key="1">
    <source>
        <dbReference type="EMBL" id="SHF10791.1"/>
    </source>
</evidence>
<dbReference type="EMBL" id="FQUX01000002">
    <property type="protein sequence ID" value="SHF10791.1"/>
    <property type="molecule type" value="Genomic_DNA"/>
</dbReference>
<organism evidence="1 2">
    <name type="scientific">Arenibacter palladensis</name>
    <dbReference type="NCBI Taxonomy" id="237373"/>
    <lineage>
        <taxon>Bacteria</taxon>
        <taxon>Pseudomonadati</taxon>
        <taxon>Bacteroidota</taxon>
        <taxon>Flavobacteriia</taxon>
        <taxon>Flavobacteriales</taxon>
        <taxon>Flavobacteriaceae</taxon>
        <taxon>Arenibacter</taxon>
    </lineage>
</organism>
<dbReference type="AlphaFoldDB" id="A0A1M4YYB1"/>
<dbReference type="Proteomes" id="UP000184406">
    <property type="component" value="Unassembled WGS sequence"/>
</dbReference>
<evidence type="ECO:0000313" key="2">
    <source>
        <dbReference type="Proteomes" id="UP000184406"/>
    </source>
</evidence>
<accession>A0A1M4YYB1</accession>
<sequence>MAKNSLQKCNNMLSVAISESKGVVKILITINLLVH</sequence>
<proteinExistence type="predicted"/>